<keyword evidence="2" id="KW-0479">Metal-binding</keyword>
<dbReference type="GO" id="GO:0106316">
    <property type="term" value="F:nitrite reductase (NADH) activity"/>
    <property type="evidence" value="ECO:0007669"/>
    <property type="project" value="UniProtKB-EC"/>
</dbReference>
<evidence type="ECO:0000259" key="5">
    <source>
        <dbReference type="PROSITE" id="PS51296"/>
    </source>
</evidence>
<comment type="caution">
    <text evidence="6">The sequence shown here is derived from an EMBL/GenBank/DDBJ whole genome shotgun (WGS) entry which is preliminary data.</text>
</comment>
<dbReference type="Pfam" id="PF00355">
    <property type="entry name" value="Rieske"/>
    <property type="match status" value="1"/>
</dbReference>
<keyword evidence="1" id="KW-0001">2Fe-2S</keyword>
<keyword evidence="6" id="KW-0560">Oxidoreductase</keyword>
<dbReference type="EC" id="1.7.1.15" evidence="6"/>
<name>A0ABS4TWI5_9PSEU</name>
<organism evidence="6 7">
    <name type="scientific">Kibdelosporangium banguiense</name>
    <dbReference type="NCBI Taxonomy" id="1365924"/>
    <lineage>
        <taxon>Bacteria</taxon>
        <taxon>Bacillati</taxon>
        <taxon>Actinomycetota</taxon>
        <taxon>Actinomycetes</taxon>
        <taxon>Pseudonocardiales</taxon>
        <taxon>Pseudonocardiaceae</taxon>
        <taxon>Kibdelosporangium</taxon>
    </lineage>
</organism>
<sequence length="84" mass="9386">MTVVIRQVSEDDILLELGDTSVIVQSRCPHRGGRLRFGVVNERRMTITCPLHHSTFDLRSGNQLSGPPCGSLRVRVAEDLTQQE</sequence>
<dbReference type="Proteomes" id="UP001519332">
    <property type="component" value="Unassembled WGS sequence"/>
</dbReference>
<keyword evidence="7" id="KW-1185">Reference proteome</keyword>
<protein>
    <submittedName>
        <fullName evidence="6">Nitrite reductase (NADH) small subunit</fullName>
        <ecNumber evidence="6">1.7.1.15</ecNumber>
    </submittedName>
</protein>
<dbReference type="InterPro" id="IPR017941">
    <property type="entry name" value="Rieske_2Fe-2S"/>
</dbReference>
<dbReference type="PROSITE" id="PS51296">
    <property type="entry name" value="RIESKE"/>
    <property type="match status" value="1"/>
</dbReference>
<evidence type="ECO:0000256" key="3">
    <source>
        <dbReference type="ARBA" id="ARBA00023004"/>
    </source>
</evidence>
<evidence type="ECO:0000313" key="6">
    <source>
        <dbReference type="EMBL" id="MBP2328750.1"/>
    </source>
</evidence>
<feature type="domain" description="Rieske" evidence="5">
    <location>
        <begin position="1"/>
        <end position="74"/>
    </location>
</feature>
<proteinExistence type="predicted"/>
<dbReference type="InterPro" id="IPR036922">
    <property type="entry name" value="Rieske_2Fe-2S_sf"/>
</dbReference>
<keyword evidence="4" id="KW-0411">Iron-sulfur</keyword>
<dbReference type="EMBL" id="JAGINW010000001">
    <property type="protein sequence ID" value="MBP2328750.1"/>
    <property type="molecule type" value="Genomic_DNA"/>
</dbReference>
<keyword evidence="3" id="KW-0408">Iron</keyword>
<dbReference type="CDD" id="cd03467">
    <property type="entry name" value="Rieske"/>
    <property type="match status" value="1"/>
</dbReference>
<evidence type="ECO:0000256" key="4">
    <source>
        <dbReference type="ARBA" id="ARBA00023014"/>
    </source>
</evidence>
<gene>
    <name evidence="6" type="ORF">JOF56_009135</name>
</gene>
<evidence type="ECO:0000256" key="2">
    <source>
        <dbReference type="ARBA" id="ARBA00022723"/>
    </source>
</evidence>
<evidence type="ECO:0000313" key="7">
    <source>
        <dbReference type="Proteomes" id="UP001519332"/>
    </source>
</evidence>
<dbReference type="SUPFAM" id="SSF50022">
    <property type="entry name" value="ISP domain"/>
    <property type="match status" value="1"/>
</dbReference>
<accession>A0ABS4TWI5</accession>
<dbReference type="RefSeq" id="WP_245378665.1">
    <property type="nucleotide sequence ID" value="NZ_JAGINW010000001.1"/>
</dbReference>
<evidence type="ECO:0000256" key="1">
    <source>
        <dbReference type="ARBA" id="ARBA00022714"/>
    </source>
</evidence>
<reference evidence="6 7" key="1">
    <citation type="submission" date="2021-03" db="EMBL/GenBank/DDBJ databases">
        <title>Sequencing the genomes of 1000 actinobacteria strains.</title>
        <authorList>
            <person name="Klenk H.-P."/>
        </authorList>
    </citation>
    <scope>NUCLEOTIDE SEQUENCE [LARGE SCALE GENOMIC DNA]</scope>
    <source>
        <strain evidence="6 7">DSM 46670</strain>
    </source>
</reference>
<dbReference type="Gene3D" id="2.102.10.10">
    <property type="entry name" value="Rieske [2Fe-2S] iron-sulphur domain"/>
    <property type="match status" value="1"/>
</dbReference>